<organism evidence="1 2">
    <name type="scientific">Bifidobacterium longum subsp. longum 2-2B</name>
    <dbReference type="NCBI Taxonomy" id="1161745"/>
    <lineage>
        <taxon>Bacteria</taxon>
        <taxon>Bacillati</taxon>
        <taxon>Actinomycetota</taxon>
        <taxon>Actinomycetes</taxon>
        <taxon>Bifidobacteriales</taxon>
        <taxon>Bifidobacteriaceae</taxon>
        <taxon>Bifidobacterium</taxon>
    </lineage>
</organism>
<evidence type="ECO:0008006" key="3">
    <source>
        <dbReference type="Google" id="ProtNLM"/>
    </source>
</evidence>
<comment type="caution">
    <text evidence="1">The sequence shown here is derived from an EMBL/GenBank/DDBJ whole genome shotgun (WGS) entry which is preliminary data.</text>
</comment>
<gene>
    <name evidence="1" type="ORF">HMPREF1315_2110</name>
</gene>
<name>A0AAV3FMG3_BIFLL</name>
<protein>
    <recommendedName>
        <fullName evidence="3">Transposase</fullName>
    </recommendedName>
</protein>
<dbReference type="AlphaFoldDB" id="A0AAV3FMG3"/>
<dbReference type="Proteomes" id="UP000005929">
    <property type="component" value="Unassembled WGS sequence"/>
</dbReference>
<sequence length="48" mass="5573">MQSHTQKIGIKPNSMAGHVHFCKFLVHGIFSRNPVNQKRLRTERISEL</sequence>
<evidence type="ECO:0000313" key="2">
    <source>
        <dbReference type="Proteomes" id="UP000005929"/>
    </source>
</evidence>
<proteinExistence type="predicted"/>
<accession>A0AAV3FMG3</accession>
<dbReference type="EMBL" id="AJTJ01000024">
    <property type="protein sequence ID" value="EIJ27252.1"/>
    <property type="molecule type" value="Genomic_DNA"/>
</dbReference>
<evidence type="ECO:0000313" key="1">
    <source>
        <dbReference type="EMBL" id="EIJ27252.1"/>
    </source>
</evidence>
<reference evidence="1 2" key="1">
    <citation type="journal article" date="2013" name="Genome Announc.">
        <title>Draft Genome Sequences of Two Pairs of Human Intestinal Bifidobacterium longum subsp. longum Strains, 44B and 1-6B and 35B and 2-2B, Consecutively Isolated from Two Children after a 5-Year Time Period.</title>
        <authorList>
            <person name="Shkoporov A.N."/>
            <person name="Efimov B.A."/>
            <person name="Khokhlova E.V."/>
            <person name="Chaplin A.V."/>
            <person name="Kafarskaya L.I."/>
            <person name="Durkin A.S."/>
            <person name="McCorrison J."/>
            <person name="Torralba M."/>
            <person name="Gillis M."/>
            <person name="Sutton G."/>
            <person name="Weibel D.B."/>
            <person name="Nelson K.E."/>
            <person name="Smeianov V.V."/>
        </authorList>
    </citation>
    <scope>NUCLEOTIDE SEQUENCE [LARGE SCALE GENOMIC DNA]</scope>
    <source>
        <strain evidence="1 2">2-2B</strain>
    </source>
</reference>